<sequence>MGAAAEDLATCRTRGSTPRPAGGEVPQVQLDLAPCRWRGPQQLHPSAPHAADFVGPTDQVQMARSSTAAPIGSTRS</sequence>
<proteinExistence type="predicted"/>
<dbReference type="Proteomes" id="UP001472677">
    <property type="component" value="Unassembled WGS sequence"/>
</dbReference>
<dbReference type="EMBL" id="JBBPBM010000072">
    <property type="protein sequence ID" value="KAK8512508.1"/>
    <property type="molecule type" value="Genomic_DNA"/>
</dbReference>
<organism evidence="2 3">
    <name type="scientific">Hibiscus sabdariffa</name>
    <name type="common">roselle</name>
    <dbReference type="NCBI Taxonomy" id="183260"/>
    <lineage>
        <taxon>Eukaryota</taxon>
        <taxon>Viridiplantae</taxon>
        <taxon>Streptophyta</taxon>
        <taxon>Embryophyta</taxon>
        <taxon>Tracheophyta</taxon>
        <taxon>Spermatophyta</taxon>
        <taxon>Magnoliopsida</taxon>
        <taxon>eudicotyledons</taxon>
        <taxon>Gunneridae</taxon>
        <taxon>Pentapetalae</taxon>
        <taxon>rosids</taxon>
        <taxon>malvids</taxon>
        <taxon>Malvales</taxon>
        <taxon>Malvaceae</taxon>
        <taxon>Malvoideae</taxon>
        <taxon>Hibiscus</taxon>
    </lineage>
</organism>
<comment type="caution">
    <text evidence="2">The sequence shown here is derived from an EMBL/GenBank/DDBJ whole genome shotgun (WGS) entry which is preliminary data.</text>
</comment>
<feature type="region of interest" description="Disordered" evidence="1">
    <location>
        <begin position="1"/>
        <end position="25"/>
    </location>
</feature>
<reference evidence="2 3" key="1">
    <citation type="journal article" date="2024" name="G3 (Bethesda)">
        <title>Genome assembly of Hibiscus sabdariffa L. provides insights into metabolisms of medicinal natural products.</title>
        <authorList>
            <person name="Kim T."/>
        </authorList>
    </citation>
    <scope>NUCLEOTIDE SEQUENCE [LARGE SCALE GENOMIC DNA]</scope>
    <source>
        <strain evidence="2">TK-2024</strain>
        <tissue evidence="2">Old leaves</tissue>
    </source>
</reference>
<evidence type="ECO:0000313" key="2">
    <source>
        <dbReference type="EMBL" id="KAK8512508.1"/>
    </source>
</evidence>
<accession>A0ABR2BZG5</accession>
<evidence type="ECO:0000313" key="3">
    <source>
        <dbReference type="Proteomes" id="UP001472677"/>
    </source>
</evidence>
<evidence type="ECO:0000256" key="1">
    <source>
        <dbReference type="SAM" id="MobiDB-lite"/>
    </source>
</evidence>
<keyword evidence="3" id="KW-1185">Reference proteome</keyword>
<protein>
    <submittedName>
        <fullName evidence="2">Uncharacterized protein</fullName>
    </submittedName>
</protein>
<gene>
    <name evidence="2" type="ORF">V6N12_075085</name>
</gene>
<name>A0ABR2BZG5_9ROSI</name>